<keyword evidence="2" id="KW-1185">Reference proteome</keyword>
<dbReference type="RefSeq" id="WP_308732478.1">
    <property type="nucleotide sequence ID" value="NZ_JAJEQN010000057.1"/>
</dbReference>
<accession>A0AAE3E6W6</accession>
<protein>
    <submittedName>
        <fullName evidence="1">Uncharacterized protein</fullName>
    </submittedName>
</protein>
<gene>
    <name evidence="1" type="ORF">LKD48_15135</name>
</gene>
<dbReference type="EMBL" id="JAJEQN010000057">
    <property type="protein sequence ID" value="MCC2222935.1"/>
    <property type="molecule type" value="Genomic_DNA"/>
</dbReference>
<dbReference type="Proteomes" id="UP001198200">
    <property type="component" value="Unassembled WGS sequence"/>
</dbReference>
<evidence type="ECO:0000313" key="2">
    <source>
        <dbReference type="Proteomes" id="UP001198200"/>
    </source>
</evidence>
<name>A0AAE3E6W6_9FIRM</name>
<organism evidence="1 2">
    <name type="scientific">Anthropogastromicrobium aceti</name>
    <dbReference type="NCBI Taxonomy" id="2981768"/>
    <lineage>
        <taxon>Bacteria</taxon>
        <taxon>Bacillati</taxon>
        <taxon>Bacillota</taxon>
        <taxon>Clostridia</taxon>
        <taxon>Lachnospirales</taxon>
        <taxon>Lachnospiraceae</taxon>
        <taxon>Anthropogastromicrobium</taxon>
    </lineage>
</organism>
<dbReference type="AlphaFoldDB" id="A0AAE3E6W6"/>
<comment type="caution">
    <text evidence="1">The sequence shown here is derived from an EMBL/GenBank/DDBJ whole genome shotgun (WGS) entry which is preliminary data.</text>
</comment>
<reference evidence="1 2" key="1">
    <citation type="submission" date="2021-10" db="EMBL/GenBank/DDBJ databases">
        <title>Anaerobic single-cell dispensing facilitates the cultivation of human gut bacteria.</title>
        <authorList>
            <person name="Afrizal A."/>
        </authorList>
    </citation>
    <scope>NUCLEOTIDE SEQUENCE [LARGE SCALE GENOMIC DNA]</scope>
    <source>
        <strain evidence="1 2">CLA-AA-H224</strain>
    </source>
</reference>
<proteinExistence type="predicted"/>
<evidence type="ECO:0000313" key="1">
    <source>
        <dbReference type="EMBL" id="MCC2222935.1"/>
    </source>
</evidence>
<sequence>MKHFKNFKTCVYCTAQTLASLDETTLARDYAYLEKYVGIDKVYLETYRDGTWVSIDHMKMIQNFFKEHGVEIAGGITTVTPPLEKDDVTRQRLFQTFCYSNEAMRTYLKKIVTYTAELFDEIILDDFFFTSCTCDDCLRERSNLSWAEFRSKKMIDVAENLVLKPAKLANPSVKVTIKYPNWRESYHETGYVPKIQPSMFDKIYTGTETRNTAHTDQHLPRYLSYSIMRYMEHVAPGRNGGGWFDTYSCWPIDCYLEQGYLTALSRPQEITLFQWGDLFENRLVTPLGMQLSKLDRILNQVGTPCGTPVYLPYASDGENHIEDHLGMHGIPFEPVPDFPTNAENVFLTQAALKDPDILQKLEAFLRNGGTAVVTTGFASHIPTAQWAQFSSVRFTGRKLTANRYHVTDDFSGFYENQQPVTFDELQFSNNASWSYVNAGSGDSHSSILLLDTYGKGKLFTLAAPDCFADFAKLPIPVMDMIRRPFASHGLYISGRNVSLFQYNNDTFVLYCYAGSNAIPERVSIHLLSPACHLAELSGKPIGNFIETFCRHQQWDEKEWIASVLVHPGEFYAFKIAR</sequence>